<dbReference type="STRING" id="3694.A0A2K2AER6"/>
<dbReference type="OrthoDB" id="1701699at2759"/>
<dbReference type="OMA" id="KAYKARC"/>
<evidence type="ECO:0000313" key="2">
    <source>
        <dbReference type="Proteomes" id="UP000006729"/>
    </source>
</evidence>
<name>A0A2K2AER6_POPTR</name>
<reference evidence="1 2" key="1">
    <citation type="journal article" date="2006" name="Science">
        <title>The genome of black cottonwood, Populus trichocarpa (Torr. &amp; Gray).</title>
        <authorList>
            <person name="Tuskan G.A."/>
            <person name="Difazio S."/>
            <person name="Jansson S."/>
            <person name="Bohlmann J."/>
            <person name="Grigoriev I."/>
            <person name="Hellsten U."/>
            <person name="Putnam N."/>
            <person name="Ralph S."/>
            <person name="Rombauts S."/>
            <person name="Salamov A."/>
            <person name="Schein J."/>
            <person name="Sterck L."/>
            <person name="Aerts A."/>
            <person name="Bhalerao R.R."/>
            <person name="Bhalerao R.P."/>
            <person name="Blaudez D."/>
            <person name="Boerjan W."/>
            <person name="Brun A."/>
            <person name="Brunner A."/>
            <person name="Busov V."/>
            <person name="Campbell M."/>
            <person name="Carlson J."/>
            <person name="Chalot M."/>
            <person name="Chapman J."/>
            <person name="Chen G.L."/>
            <person name="Cooper D."/>
            <person name="Coutinho P.M."/>
            <person name="Couturier J."/>
            <person name="Covert S."/>
            <person name="Cronk Q."/>
            <person name="Cunningham R."/>
            <person name="Davis J."/>
            <person name="Degroeve S."/>
            <person name="Dejardin A."/>
            <person name="Depamphilis C."/>
            <person name="Detter J."/>
            <person name="Dirks B."/>
            <person name="Dubchak I."/>
            <person name="Duplessis S."/>
            <person name="Ehlting J."/>
            <person name="Ellis B."/>
            <person name="Gendler K."/>
            <person name="Goodstein D."/>
            <person name="Gribskov M."/>
            <person name="Grimwood J."/>
            <person name="Groover A."/>
            <person name="Gunter L."/>
            <person name="Hamberger B."/>
            <person name="Heinze B."/>
            <person name="Helariutta Y."/>
            <person name="Henrissat B."/>
            <person name="Holligan D."/>
            <person name="Holt R."/>
            <person name="Huang W."/>
            <person name="Islam-Faridi N."/>
            <person name="Jones S."/>
            <person name="Jones-Rhoades M."/>
            <person name="Jorgensen R."/>
            <person name="Joshi C."/>
            <person name="Kangasjarvi J."/>
            <person name="Karlsson J."/>
            <person name="Kelleher C."/>
            <person name="Kirkpatrick R."/>
            <person name="Kirst M."/>
            <person name="Kohler A."/>
            <person name="Kalluri U."/>
            <person name="Larimer F."/>
            <person name="Leebens-Mack J."/>
            <person name="Leple J.C."/>
            <person name="Locascio P."/>
            <person name="Lou Y."/>
            <person name="Lucas S."/>
            <person name="Martin F."/>
            <person name="Montanini B."/>
            <person name="Napoli C."/>
            <person name="Nelson D.R."/>
            <person name="Nelson C."/>
            <person name="Nieminen K."/>
            <person name="Nilsson O."/>
            <person name="Pereda V."/>
            <person name="Peter G."/>
            <person name="Philippe R."/>
            <person name="Pilate G."/>
            <person name="Poliakov A."/>
            <person name="Razumovskaya J."/>
            <person name="Richardson P."/>
            <person name="Rinaldi C."/>
            <person name="Ritland K."/>
            <person name="Rouze P."/>
            <person name="Ryaboy D."/>
            <person name="Schmutz J."/>
            <person name="Schrader J."/>
            <person name="Segerman B."/>
            <person name="Shin H."/>
            <person name="Siddiqui A."/>
            <person name="Sterky F."/>
            <person name="Terry A."/>
            <person name="Tsai C.J."/>
            <person name="Uberbacher E."/>
            <person name="Unneberg P."/>
            <person name="Vahala J."/>
            <person name="Wall K."/>
            <person name="Wessler S."/>
            <person name="Yang G."/>
            <person name="Yin T."/>
            <person name="Douglas C."/>
            <person name="Marra M."/>
            <person name="Sandberg G."/>
            <person name="Van de Peer Y."/>
            <person name="Rokhsar D."/>
        </authorList>
    </citation>
    <scope>NUCLEOTIDE SEQUENCE [LARGE SCALE GENOMIC DNA]</scope>
    <source>
        <strain evidence="2">cv. Nisqually</strain>
    </source>
</reference>
<dbReference type="EMBL" id="CM009294">
    <property type="protein sequence ID" value="PNT36021.1"/>
    <property type="molecule type" value="Genomic_DNA"/>
</dbReference>
<evidence type="ECO:0000313" key="1">
    <source>
        <dbReference type="EMBL" id="PNT36021.1"/>
    </source>
</evidence>
<proteinExistence type="predicted"/>
<evidence type="ECO:0008006" key="3">
    <source>
        <dbReference type="Google" id="ProtNLM"/>
    </source>
</evidence>
<organism evidence="1 2">
    <name type="scientific">Populus trichocarpa</name>
    <name type="common">Western balsam poplar</name>
    <name type="synonym">Populus balsamifera subsp. trichocarpa</name>
    <dbReference type="NCBI Taxonomy" id="3694"/>
    <lineage>
        <taxon>Eukaryota</taxon>
        <taxon>Viridiplantae</taxon>
        <taxon>Streptophyta</taxon>
        <taxon>Embryophyta</taxon>
        <taxon>Tracheophyta</taxon>
        <taxon>Spermatophyta</taxon>
        <taxon>Magnoliopsida</taxon>
        <taxon>eudicotyledons</taxon>
        <taxon>Gunneridae</taxon>
        <taxon>Pentapetalae</taxon>
        <taxon>rosids</taxon>
        <taxon>fabids</taxon>
        <taxon>Malpighiales</taxon>
        <taxon>Salicaceae</taxon>
        <taxon>Saliceae</taxon>
        <taxon>Populus</taxon>
    </lineage>
</organism>
<dbReference type="InParanoid" id="A0A2K2AER6"/>
<gene>
    <name evidence="1" type="ORF">POPTR_005G103800</name>
</gene>
<dbReference type="Gramene" id="Potri.005G103800.1.v4.1">
    <property type="protein sequence ID" value="Potri.005G103800.1.v4.1"/>
    <property type="gene ID" value="Potri.005G103800.v4.1"/>
</dbReference>
<dbReference type="Pfam" id="PF03087">
    <property type="entry name" value="BPS1"/>
    <property type="match status" value="1"/>
</dbReference>
<dbReference type="InterPro" id="IPR004320">
    <property type="entry name" value="BPS1_pln"/>
</dbReference>
<keyword evidence="2" id="KW-1185">Reference proteome</keyword>
<sequence length="310" mass="34611">MLKIVTMAAFSPKSTPPYNVRSVSFPARSHPSVAKLEQELNKISSWQVPTSLKAETVLCRLSSLGEIYRCVEDLLNLPMTQQALLQHRNEKLMNDMLDDLMRYLDVSGKTRDAAVLMKESIRDIQSALRRSKAGGELSIESNVNAYFCARKKMKKEVAKSLASLKHADNIFGDSPLFNASDHLLSAIVRVLREASLVTVSIFRSLLLFLSVPMLKPGPSKWYLVSKLVHKGVVTCEGQQENLNELESVDAALSSLVVPNSGKDFEARDIHSVQKRLGILDTSIEEIENELDSLFRHLIHARVSLLNILSQ</sequence>
<dbReference type="PANTHER" id="PTHR33070:SF116">
    <property type="entry name" value="DUF241 DOMAIN PROTEIN"/>
    <property type="match status" value="1"/>
</dbReference>
<dbReference type="AlphaFoldDB" id="A0A2K2AER6"/>
<protein>
    <recommendedName>
        <fullName evidence="3">DUF241 domain-containing protein</fullName>
    </recommendedName>
</protein>
<accession>A0A2K2AER6</accession>
<dbReference type="PANTHER" id="PTHR33070">
    <property type="entry name" value="OS06G0725500 PROTEIN"/>
    <property type="match status" value="1"/>
</dbReference>
<dbReference type="Proteomes" id="UP000006729">
    <property type="component" value="Chromosome 5"/>
</dbReference>
<dbReference type="GO" id="GO:0048364">
    <property type="term" value="P:root development"/>
    <property type="evidence" value="ECO:0007669"/>
    <property type="project" value="InterPro"/>
</dbReference>
<dbReference type="GO" id="GO:0048367">
    <property type="term" value="P:shoot system development"/>
    <property type="evidence" value="ECO:0007669"/>
    <property type="project" value="InterPro"/>
</dbReference>